<dbReference type="EMBL" id="CP013344">
    <property type="protein sequence ID" value="AMU90177.1"/>
    <property type="molecule type" value="Genomic_DNA"/>
</dbReference>
<evidence type="ECO:0000313" key="4">
    <source>
        <dbReference type="Proteomes" id="UP000058074"/>
    </source>
</evidence>
<dbReference type="AlphaFoldDB" id="A0A0N9V055"/>
<sequence length="162" mass="17172">MRSAAILTLATLGLAACNTNTAPGNDREAHLDPPVQAAPIEDASTALANLSPGLMLPETMTDADLAALDAEGDCQFRLTEVAYPSFVYDSEGQGAMKINGRLIPVSRDEQGNYSNGELRVTTRLLDDEGTAGLRMQEMIVVAPRASDEFGFWGYTTCGTEGA</sequence>
<evidence type="ECO:0000259" key="1">
    <source>
        <dbReference type="Pfam" id="PF20402"/>
    </source>
</evidence>
<dbReference type="Proteomes" id="UP000058074">
    <property type="component" value="Chromosome"/>
</dbReference>
<evidence type="ECO:0000313" key="2">
    <source>
        <dbReference type="EMBL" id="ALH81246.1"/>
    </source>
</evidence>
<dbReference type="PATRIC" id="fig|33050.5.peg.2680"/>
<dbReference type="Pfam" id="PF20402">
    <property type="entry name" value="DUF6692"/>
    <property type="match status" value="1"/>
</dbReference>
<dbReference type="Proteomes" id="UP000076088">
    <property type="component" value="Chromosome"/>
</dbReference>
<name>A0A0N9V055_SPHMC</name>
<evidence type="ECO:0000313" key="3">
    <source>
        <dbReference type="EMBL" id="AMU90177.1"/>
    </source>
</evidence>
<keyword evidence="5" id="KW-1185">Reference proteome</keyword>
<accession>A0A0N9V055</accession>
<proteinExistence type="predicted"/>
<evidence type="ECO:0000313" key="5">
    <source>
        <dbReference type="Proteomes" id="UP000076088"/>
    </source>
</evidence>
<gene>
    <name evidence="2" type="ORF">AN936_12990</name>
    <name evidence="3" type="ORF">ATM17_14170</name>
</gene>
<dbReference type="RefSeq" id="WP_054588496.1">
    <property type="nucleotide sequence ID" value="NZ_CP012700.1"/>
</dbReference>
<reference evidence="2 4" key="1">
    <citation type="journal article" date="2015" name="Genome Announc.">
        <title>Complete Genome Sequence of Polypropylene Glycol- and Polyethylene Glycol-Degrading Sphingopyxis macrogoltabida Strain EY-1.</title>
        <authorList>
            <person name="Ohtsubo Y."/>
            <person name="Nagata Y."/>
            <person name="Numata M."/>
            <person name="Tsuchikane K."/>
            <person name="Hosoyama A."/>
            <person name="Yamazoe A."/>
            <person name="Tsuda M."/>
            <person name="Fujita N."/>
            <person name="Kawai F."/>
        </authorList>
    </citation>
    <scope>NUCLEOTIDE SEQUENCE [LARGE SCALE GENOMIC DNA]</scope>
    <source>
        <strain evidence="2 4">EY-1</strain>
    </source>
</reference>
<reference evidence="5" key="2">
    <citation type="submission" date="2015-11" db="EMBL/GenBank/DDBJ databases">
        <title>Complete genome sequence of a polyethylene-glycol degrader Sphingopyxis macrogoltabida 203N (NBRC 111659).</title>
        <authorList>
            <person name="Yoshiyuki O."/>
            <person name="Shouta N."/>
            <person name="Nagata Y."/>
            <person name="Numata M."/>
            <person name="Tsuchikane K."/>
            <person name="Hosoyama A."/>
            <person name="Yamazoe A."/>
            <person name="Tsuda M."/>
            <person name="Fujita N."/>
            <person name="Kawai F."/>
        </authorList>
    </citation>
    <scope>NUCLEOTIDE SEQUENCE [LARGE SCALE GENOMIC DNA]</scope>
    <source>
        <strain evidence="5">203N</strain>
    </source>
</reference>
<organism evidence="2 4">
    <name type="scientific">Sphingopyxis macrogoltabida</name>
    <name type="common">Sphingomonas macrogoltabidus</name>
    <dbReference type="NCBI Taxonomy" id="33050"/>
    <lineage>
        <taxon>Bacteria</taxon>
        <taxon>Pseudomonadati</taxon>
        <taxon>Pseudomonadota</taxon>
        <taxon>Alphaproteobacteria</taxon>
        <taxon>Sphingomonadales</taxon>
        <taxon>Sphingomonadaceae</taxon>
        <taxon>Sphingopyxis</taxon>
    </lineage>
</organism>
<dbReference type="PROSITE" id="PS51257">
    <property type="entry name" value="PROKAR_LIPOPROTEIN"/>
    <property type="match status" value="1"/>
</dbReference>
<feature type="domain" description="DUF6692" evidence="1">
    <location>
        <begin position="2"/>
        <end position="162"/>
    </location>
</feature>
<dbReference type="EMBL" id="CP012700">
    <property type="protein sequence ID" value="ALH81246.1"/>
    <property type="molecule type" value="Genomic_DNA"/>
</dbReference>
<dbReference type="OrthoDB" id="8451279at2"/>
<protein>
    <recommendedName>
        <fullName evidence="1">DUF6692 domain-containing protein</fullName>
    </recommendedName>
</protein>
<reference evidence="3" key="3">
    <citation type="submission" date="2015-11" db="EMBL/GenBank/DDBJ databases">
        <authorList>
            <person name="Yoshiyuki O."/>
        </authorList>
    </citation>
    <scope>NUCLEOTIDE SEQUENCE</scope>
    <source>
        <strain evidence="3">203N</strain>
    </source>
</reference>
<reference evidence="3 5" key="4">
    <citation type="journal article" date="2016" name="Genome Announc.">
        <title>Complete Genome Sequence of Sphingopyxis macrogoltabida Strain 203N (NBRC 111659), a Polyethylene Glycol Degrader.</title>
        <authorList>
            <person name="Ohtsubo Y."/>
            <person name="Nonoyama S."/>
            <person name="Nagata Y."/>
            <person name="Numata M."/>
            <person name="Tsuchikane K."/>
            <person name="Hosoyama A."/>
            <person name="Yamazoe A."/>
            <person name="Tsuda M."/>
            <person name="Fujita N."/>
            <person name="Kawai F."/>
        </authorList>
    </citation>
    <scope>NUCLEOTIDE SEQUENCE [LARGE SCALE GENOMIC DNA]</scope>
    <source>
        <strain evidence="3 5">203N</strain>
    </source>
</reference>
<dbReference type="InterPro" id="IPR046514">
    <property type="entry name" value="DUF6692"/>
</dbReference>
<dbReference type="KEGG" id="smag:AN936_12990"/>